<accession>A0A813N625</accession>
<dbReference type="EMBL" id="CAJOBB010005895">
    <property type="protein sequence ID" value="CAF4144142.1"/>
    <property type="molecule type" value="Genomic_DNA"/>
</dbReference>
<dbReference type="Proteomes" id="UP000663844">
    <property type="component" value="Unassembled WGS sequence"/>
</dbReference>
<gene>
    <name evidence="2" type="ORF">IZO911_LOCUS3089</name>
    <name evidence="4" type="ORF">KXQ929_LOCUS36876</name>
    <name evidence="3" type="ORF">OXD698_LOCUS37129</name>
</gene>
<evidence type="ECO:0000313" key="2">
    <source>
        <dbReference type="EMBL" id="CAF0734145.1"/>
    </source>
</evidence>
<comment type="caution">
    <text evidence="2">The sequence shown here is derived from an EMBL/GenBank/DDBJ whole genome shotgun (WGS) entry which is preliminary data.</text>
</comment>
<evidence type="ECO:0000313" key="3">
    <source>
        <dbReference type="EMBL" id="CAF4133228.1"/>
    </source>
</evidence>
<proteinExistence type="predicted"/>
<feature type="region of interest" description="Disordered" evidence="1">
    <location>
        <begin position="1"/>
        <end position="75"/>
    </location>
</feature>
<dbReference type="AlphaFoldDB" id="A0A813N625"/>
<evidence type="ECO:0000313" key="5">
    <source>
        <dbReference type="Proteomes" id="UP000663860"/>
    </source>
</evidence>
<evidence type="ECO:0000256" key="1">
    <source>
        <dbReference type="SAM" id="MobiDB-lite"/>
    </source>
</evidence>
<protein>
    <submittedName>
        <fullName evidence="2">Uncharacterized protein</fullName>
    </submittedName>
</protein>
<dbReference type="EMBL" id="CAJOAZ010006402">
    <property type="protein sequence ID" value="CAF4133228.1"/>
    <property type="molecule type" value="Genomic_DNA"/>
</dbReference>
<dbReference type="Proteomes" id="UP000663860">
    <property type="component" value="Unassembled WGS sequence"/>
</dbReference>
<feature type="compositionally biased region" description="Basic and acidic residues" evidence="1">
    <location>
        <begin position="65"/>
        <end position="75"/>
    </location>
</feature>
<dbReference type="EMBL" id="CAJNOE010000016">
    <property type="protein sequence ID" value="CAF0734145.1"/>
    <property type="molecule type" value="Genomic_DNA"/>
</dbReference>
<name>A0A813N625_9BILA</name>
<dbReference type="Proteomes" id="UP000663868">
    <property type="component" value="Unassembled WGS sequence"/>
</dbReference>
<feature type="compositionally biased region" description="Basic residues" evidence="1">
    <location>
        <begin position="43"/>
        <end position="53"/>
    </location>
</feature>
<organism evidence="2 5">
    <name type="scientific">Adineta steineri</name>
    <dbReference type="NCBI Taxonomy" id="433720"/>
    <lineage>
        <taxon>Eukaryota</taxon>
        <taxon>Metazoa</taxon>
        <taxon>Spiralia</taxon>
        <taxon>Gnathifera</taxon>
        <taxon>Rotifera</taxon>
        <taxon>Eurotatoria</taxon>
        <taxon>Bdelloidea</taxon>
        <taxon>Adinetida</taxon>
        <taxon>Adinetidae</taxon>
        <taxon>Adineta</taxon>
    </lineage>
</organism>
<evidence type="ECO:0000313" key="4">
    <source>
        <dbReference type="EMBL" id="CAF4144142.1"/>
    </source>
</evidence>
<reference evidence="2" key="1">
    <citation type="submission" date="2021-02" db="EMBL/GenBank/DDBJ databases">
        <authorList>
            <person name="Nowell W R."/>
        </authorList>
    </citation>
    <scope>NUCLEOTIDE SEQUENCE</scope>
</reference>
<feature type="compositionally biased region" description="Polar residues" evidence="1">
    <location>
        <begin position="1"/>
        <end position="15"/>
    </location>
</feature>
<sequence length="75" mass="8566">MINIPDTSNSLSSKPAVTDSKTSRIRSVKTIVNAHQIDENKSTRKKQYKRSRRQVALQQQSMIDKSSHVAEGKYY</sequence>